<dbReference type="InterPro" id="IPR006584">
    <property type="entry name" value="Cellulose-bd_IV"/>
</dbReference>
<comment type="similarity">
    <text evidence="1">Belongs to the glycosyl hydrolase 16 family.</text>
</comment>
<dbReference type="Pfam" id="PF00722">
    <property type="entry name" value="Glyco_hydro_16"/>
    <property type="match status" value="1"/>
</dbReference>
<dbReference type="InterPro" id="IPR005084">
    <property type="entry name" value="CBM6"/>
</dbReference>
<protein>
    <submittedName>
        <fullName evidence="6">Glycoside hydrolase family 16</fullName>
    </submittedName>
</protein>
<dbReference type="InterPro" id="IPR013320">
    <property type="entry name" value="ConA-like_dom_sf"/>
</dbReference>
<feature type="domain" description="GH16" evidence="5">
    <location>
        <begin position="30"/>
        <end position="307"/>
    </location>
</feature>
<dbReference type="Proteomes" id="UP000000343">
    <property type="component" value="Plasmid pACIX901"/>
</dbReference>
<evidence type="ECO:0000313" key="7">
    <source>
        <dbReference type="Proteomes" id="UP000000343"/>
    </source>
</evidence>
<dbReference type="GO" id="GO:0030246">
    <property type="term" value="F:carbohydrate binding"/>
    <property type="evidence" value="ECO:0007669"/>
    <property type="project" value="InterPro"/>
</dbReference>
<dbReference type="InterPro" id="IPR008979">
    <property type="entry name" value="Galactose-bd-like_sf"/>
</dbReference>
<sequence>MSDVHRLRYFRSVLSLSLGCCLLVRAGAQQTSGWKLVWSDEFNGAAGAPPDAANWKFQTGPGAAIAGNEEAEMYCARDSSAPCRADQPNAYLDGKGHLILVAIRTDATVTVGAKKASSPVYTSARMVSVPSFLYGRLEASIRIPAAGKGIWPAFWALGQEVGGVHWPAVGEIDVMEQWNPLPGTPEKIDGVTIHGAVHGPLAPGSKTGFLDQSADYIFPANPAAGLHQFAVDWTPGAVDFYVDGYLYHRTSVGSLTGKEQWEQDRGPFSLLLNLAMGGGFFGYPDASTGATPTMVVDYVRVYQRQEKALATGWSNADIGGPAEAGSAVLRDGVYTVAGGGAGISGRFDQFQFAYKPMAADGEVTAHVIDQSSKVAQAKAGVMLREGRGAASPYAMAFVSPDGSVHFRFRTARGEVPGEVLYKGPATWLKVGRLGDVFTGYASTDGKKWDAIGNAKLALKHDLIAGLIATSRDNKADNSVRFDYVDVTRTDAAFDGEAAPLPGVVQAERFDAGGAGYTYSAEFGDGGPRIEEMADAAGTENSARGYSLKELKAGRYINYSVEVAKDGDYVINVRTASAGAGGTLHFNLDQKPLSKPFSLPATGGNDTWQEVKSPIVHLSAGRHTLALVTDSAGASGVMANIDLFSVRPQ</sequence>
<dbReference type="SUPFAM" id="SSF49899">
    <property type="entry name" value="Concanavalin A-like lectins/glucanases"/>
    <property type="match status" value="2"/>
</dbReference>
<keyword evidence="6" id="KW-0378">Hydrolase</keyword>
<reference evidence="7" key="1">
    <citation type="submission" date="2011-01" db="EMBL/GenBank/DDBJ databases">
        <title>Complete sequence of plasmid1 of Acidobacterium sp. MP5ACTX9.</title>
        <authorList>
            <consortium name="US DOE Joint Genome Institute"/>
            <person name="Lucas S."/>
            <person name="Copeland A."/>
            <person name="Lapidus A."/>
            <person name="Cheng J.-F."/>
            <person name="Goodwin L."/>
            <person name="Pitluck S."/>
            <person name="Teshima H."/>
            <person name="Detter J.C."/>
            <person name="Han C."/>
            <person name="Tapia R."/>
            <person name="Land M."/>
            <person name="Hauser L."/>
            <person name="Kyrpides N."/>
            <person name="Ivanova N."/>
            <person name="Ovchinnikova G."/>
            <person name="Pagani I."/>
            <person name="Rawat S.R."/>
            <person name="Mannisto M."/>
            <person name="Haggblom M.M."/>
            <person name="Woyke T."/>
        </authorList>
    </citation>
    <scope>NUCLEOTIDE SEQUENCE [LARGE SCALE GENOMIC DNA]</scope>
    <source>
        <strain evidence="7">MP5ACTX9</strain>
        <plasmid evidence="7">Plasmid pACIX901</plasmid>
    </source>
</reference>
<accession>E8X5V7</accession>
<organism evidence="7">
    <name type="scientific">Granulicella tundricola (strain ATCC BAA-1859 / DSM 23138 / MP5ACTX9)</name>
    <dbReference type="NCBI Taxonomy" id="1198114"/>
    <lineage>
        <taxon>Bacteria</taxon>
        <taxon>Pseudomonadati</taxon>
        <taxon>Acidobacteriota</taxon>
        <taxon>Terriglobia</taxon>
        <taxon>Terriglobales</taxon>
        <taxon>Acidobacteriaceae</taxon>
        <taxon>Granulicella</taxon>
    </lineage>
</organism>
<dbReference type="SMART" id="SM00606">
    <property type="entry name" value="CBD_IV"/>
    <property type="match status" value="1"/>
</dbReference>
<evidence type="ECO:0000256" key="1">
    <source>
        <dbReference type="ARBA" id="ARBA00006865"/>
    </source>
</evidence>
<evidence type="ECO:0000256" key="3">
    <source>
        <dbReference type="SAM" id="SignalP"/>
    </source>
</evidence>
<evidence type="ECO:0000259" key="4">
    <source>
        <dbReference type="PROSITE" id="PS51175"/>
    </source>
</evidence>
<evidence type="ECO:0000256" key="2">
    <source>
        <dbReference type="ARBA" id="ARBA00022729"/>
    </source>
</evidence>
<keyword evidence="6" id="KW-0614">Plasmid</keyword>
<keyword evidence="7" id="KW-1185">Reference proteome</keyword>
<dbReference type="OrthoDB" id="9809583at2"/>
<keyword evidence="2 3" id="KW-0732">Signal</keyword>
<geneLocation type="plasmid" evidence="6 7">
    <name>pACIX901</name>
</geneLocation>
<dbReference type="InterPro" id="IPR000757">
    <property type="entry name" value="Beta-glucanase-like"/>
</dbReference>
<gene>
    <name evidence="6" type="ordered locus">AciX9_4047</name>
</gene>
<dbReference type="KEGG" id="acm:AciX9_4047"/>
<dbReference type="Gene3D" id="2.60.120.200">
    <property type="match status" value="2"/>
</dbReference>
<evidence type="ECO:0000313" key="6">
    <source>
        <dbReference type="EMBL" id="ADW70841.1"/>
    </source>
</evidence>
<dbReference type="PANTHER" id="PTHR10963">
    <property type="entry name" value="GLYCOSYL HYDROLASE-RELATED"/>
    <property type="match status" value="1"/>
</dbReference>
<dbReference type="CDD" id="cd08023">
    <property type="entry name" value="GH16_laminarinase_like"/>
    <property type="match status" value="1"/>
</dbReference>
<feature type="chain" id="PRO_5003230264" evidence="3">
    <location>
        <begin position="27"/>
        <end position="648"/>
    </location>
</feature>
<dbReference type="EMBL" id="CP002481">
    <property type="protein sequence ID" value="ADW70841.1"/>
    <property type="molecule type" value="Genomic_DNA"/>
</dbReference>
<dbReference type="PROSITE" id="PS51175">
    <property type="entry name" value="CBM6"/>
    <property type="match status" value="1"/>
</dbReference>
<dbReference type="PANTHER" id="PTHR10963:SF55">
    <property type="entry name" value="GLYCOSIDE HYDROLASE FAMILY 16 PROTEIN"/>
    <property type="match status" value="1"/>
</dbReference>
<dbReference type="CDD" id="cd04080">
    <property type="entry name" value="CBM6_cellulase-like"/>
    <property type="match status" value="1"/>
</dbReference>
<feature type="signal peptide" evidence="3">
    <location>
        <begin position="1"/>
        <end position="26"/>
    </location>
</feature>
<dbReference type="GO" id="GO:0004553">
    <property type="term" value="F:hydrolase activity, hydrolyzing O-glycosyl compounds"/>
    <property type="evidence" value="ECO:0007669"/>
    <property type="project" value="InterPro"/>
</dbReference>
<feature type="domain" description="CBM6" evidence="4">
    <location>
        <begin position="516"/>
        <end position="646"/>
    </location>
</feature>
<dbReference type="Pfam" id="PF03422">
    <property type="entry name" value="CBM_6"/>
    <property type="match status" value="1"/>
</dbReference>
<dbReference type="AlphaFoldDB" id="E8X5V7"/>
<dbReference type="GO" id="GO:0005975">
    <property type="term" value="P:carbohydrate metabolic process"/>
    <property type="evidence" value="ECO:0007669"/>
    <property type="project" value="InterPro"/>
</dbReference>
<proteinExistence type="inferred from homology"/>
<dbReference type="HOGENOM" id="CLU_422602_0_0_0"/>
<dbReference type="InterPro" id="IPR050546">
    <property type="entry name" value="Glycosyl_Hydrlase_16"/>
</dbReference>
<name>E8X5V7_GRATM</name>
<dbReference type="Gene3D" id="2.60.120.260">
    <property type="entry name" value="Galactose-binding domain-like"/>
    <property type="match status" value="1"/>
</dbReference>
<dbReference type="SUPFAM" id="SSF49785">
    <property type="entry name" value="Galactose-binding domain-like"/>
    <property type="match status" value="1"/>
</dbReference>
<evidence type="ECO:0000259" key="5">
    <source>
        <dbReference type="PROSITE" id="PS51762"/>
    </source>
</evidence>
<dbReference type="PROSITE" id="PS51762">
    <property type="entry name" value="GH16_2"/>
    <property type="match status" value="1"/>
</dbReference>